<comment type="caution">
    <text evidence="1">The sequence shown here is derived from an EMBL/GenBank/DDBJ whole genome shotgun (WGS) entry which is preliminary data.</text>
</comment>
<sequence length="388" mass="45143">MEGHATTIRNISFNNETFTIGSCYSFEIFIRDKDGQKIHETTIAEHEADKIQAVVDQFHSEMNIVADKLSNQITELNSDVKSFISKVVPMVNIEAFVQQLKKFINMMIQQRYKLKEKLRKLLAKATIINEVIKEWFTRRDGMKIKGTKYTFSYDQLDNIIEVIKENVIEYQYMWKYDRKICYSYVRQDVKRNRELASLASAQAYASRYLKLGYHLEAHDLDNDKLTPENTSFYRMNGNIQTVIGFYTAPGFGGKNKMIGQRKLKSRDTMQSYYGIGDYSTRRTNRGSDKKIAVDNSLLTLDQRYQALTKGKITEDNYWIASDKKLQIYIKFKKLMSKYLESIRAQQSKNIGLTSQIVSKLWNSVLSQVSRALDPQGARIQEYGNNHQD</sequence>
<name>A0A5J4X7U3_9EUKA</name>
<proteinExistence type="predicted"/>
<evidence type="ECO:0000313" key="2">
    <source>
        <dbReference type="Proteomes" id="UP000324800"/>
    </source>
</evidence>
<organism evidence="1 2">
    <name type="scientific">Streblomastix strix</name>
    <dbReference type="NCBI Taxonomy" id="222440"/>
    <lineage>
        <taxon>Eukaryota</taxon>
        <taxon>Metamonada</taxon>
        <taxon>Preaxostyla</taxon>
        <taxon>Oxymonadida</taxon>
        <taxon>Streblomastigidae</taxon>
        <taxon>Streblomastix</taxon>
    </lineage>
</organism>
<protein>
    <submittedName>
        <fullName evidence="1">Uncharacterized protein</fullName>
    </submittedName>
</protein>
<reference evidence="1 2" key="1">
    <citation type="submission" date="2019-03" db="EMBL/GenBank/DDBJ databases">
        <title>Single cell metagenomics reveals metabolic interactions within the superorganism composed of flagellate Streblomastix strix and complex community of Bacteroidetes bacteria on its surface.</title>
        <authorList>
            <person name="Treitli S.C."/>
            <person name="Kolisko M."/>
            <person name="Husnik F."/>
            <person name="Keeling P."/>
            <person name="Hampl V."/>
        </authorList>
    </citation>
    <scope>NUCLEOTIDE SEQUENCE [LARGE SCALE GENOMIC DNA]</scope>
    <source>
        <strain evidence="1">ST1C</strain>
    </source>
</reference>
<evidence type="ECO:0000313" key="1">
    <source>
        <dbReference type="EMBL" id="KAA6403301.1"/>
    </source>
</evidence>
<dbReference type="EMBL" id="SNRW01000116">
    <property type="protein sequence ID" value="KAA6403301.1"/>
    <property type="molecule type" value="Genomic_DNA"/>
</dbReference>
<dbReference type="AlphaFoldDB" id="A0A5J4X7U3"/>
<dbReference type="Proteomes" id="UP000324800">
    <property type="component" value="Unassembled WGS sequence"/>
</dbReference>
<gene>
    <name evidence="1" type="ORF">EZS28_001173</name>
</gene>
<accession>A0A5J4X7U3</accession>